<dbReference type="EMBL" id="CP108125">
    <property type="protein sequence ID" value="WTO86907.1"/>
    <property type="molecule type" value="Genomic_DNA"/>
</dbReference>
<dbReference type="Pfam" id="PF11139">
    <property type="entry name" value="SfLAP"/>
    <property type="match status" value="1"/>
</dbReference>
<feature type="transmembrane region" description="Helical" evidence="2">
    <location>
        <begin position="38"/>
        <end position="61"/>
    </location>
</feature>
<feature type="transmembrane region" description="Helical" evidence="2">
    <location>
        <begin position="214"/>
        <end position="237"/>
    </location>
</feature>
<name>A0ABZ1J307_9ACTN</name>
<dbReference type="RefSeq" id="WP_381810992.1">
    <property type="nucleotide sequence ID" value="NZ_CP108125.1"/>
</dbReference>
<proteinExistence type="predicted"/>
<accession>A0ABZ1J307</accession>
<evidence type="ECO:0000313" key="4">
    <source>
        <dbReference type="Proteomes" id="UP001622690"/>
    </source>
</evidence>
<keyword evidence="4" id="KW-1185">Reference proteome</keyword>
<evidence type="ECO:0000313" key="3">
    <source>
        <dbReference type="EMBL" id="WTO86907.1"/>
    </source>
</evidence>
<dbReference type="Proteomes" id="UP001622690">
    <property type="component" value="Chromosome"/>
</dbReference>
<keyword evidence="2" id="KW-0812">Transmembrane</keyword>
<dbReference type="InterPro" id="IPR021315">
    <property type="entry name" value="Gap/Sap"/>
</dbReference>
<reference evidence="3 4" key="1">
    <citation type="submission" date="2022-10" db="EMBL/GenBank/DDBJ databases">
        <title>The complete genomes of actinobacterial strains from the NBC collection.</title>
        <authorList>
            <person name="Joergensen T.S."/>
            <person name="Alvarez Arevalo M."/>
            <person name="Sterndorff E.B."/>
            <person name="Faurdal D."/>
            <person name="Vuksanovic O."/>
            <person name="Mourched A.-S."/>
            <person name="Charusanti P."/>
            <person name="Shaw S."/>
            <person name="Blin K."/>
            <person name="Weber T."/>
        </authorList>
    </citation>
    <scope>NUCLEOTIDE SEQUENCE [LARGE SCALE GENOMIC DNA]</scope>
    <source>
        <strain evidence="3 4">NBC_00206</strain>
    </source>
</reference>
<protein>
    <submittedName>
        <fullName evidence="3">GAP family protein</fullName>
    </submittedName>
</protein>
<feature type="transmembrane region" description="Helical" evidence="2">
    <location>
        <begin position="170"/>
        <end position="193"/>
    </location>
</feature>
<keyword evidence="2" id="KW-0472">Membrane</keyword>
<evidence type="ECO:0000256" key="2">
    <source>
        <dbReference type="SAM" id="Phobius"/>
    </source>
</evidence>
<feature type="transmembrane region" description="Helical" evidence="2">
    <location>
        <begin position="73"/>
        <end position="92"/>
    </location>
</feature>
<feature type="transmembrane region" description="Helical" evidence="2">
    <location>
        <begin position="6"/>
        <end position="31"/>
    </location>
</feature>
<sequence length="238" mass="24669">MGSPMVLDLMLVALAITLDPLPLMAFVLVVASARGPRIGLAFIAGWTACFVVVLVLVLTLTGGSPPEPRSPPSTAGLAVKLAIGVALVGYGLRRHLLRRSGREPGGHRARKARESEGDGTGGSSSFLSSRLERGAVWPAAVLAVLLQPWGLVAAGAVTVVDADGSHTSTWFVLVAYCLLATASLLAAETYLALRPERARQRLLAMRGWMAGHAEQAIVVGSVAIGLYLVGTSVSGLAD</sequence>
<organism evidence="3 4">
    <name type="scientific">Streptomyces nigra</name>
    <dbReference type="NCBI Taxonomy" id="1827580"/>
    <lineage>
        <taxon>Bacteria</taxon>
        <taxon>Bacillati</taxon>
        <taxon>Actinomycetota</taxon>
        <taxon>Actinomycetes</taxon>
        <taxon>Kitasatosporales</taxon>
        <taxon>Streptomycetaceae</taxon>
        <taxon>Streptomyces</taxon>
    </lineage>
</organism>
<feature type="region of interest" description="Disordered" evidence="1">
    <location>
        <begin position="100"/>
        <end position="125"/>
    </location>
</feature>
<feature type="transmembrane region" description="Helical" evidence="2">
    <location>
        <begin position="135"/>
        <end position="158"/>
    </location>
</feature>
<feature type="compositionally biased region" description="Basic and acidic residues" evidence="1">
    <location>
        <begin position="100"/>
        <end position="116"/>
    </location>
</feature>
<keyword evidence="2" id="KW-1133">Transmembrane helix</keyword>
<evidence type="ECO:0000256" key="1">
    <source>
        <dbReference type="SAM" id="MobiDB-lite"/>
    </source>
</evidence>
<gene>
    <name evidence="3" type="ORF">OHU27_32505</name>
</gene>